<evidence type="ECO:0000256" key="1">
    <source>
        <dbReference type="ARBA" id="ARBA00010617"/>
    </source>
</evidence>
<accession>A0A326U2V4</accession>
<dbReference type="InterPro" id="IPR001128">
    <property type="entry name" value="Cyt_P450"/>
</dbReference>
<evidence type="ECO:0000313" key="2">
    <source>
        <dbReference type="EMBL" id="PZW26102.1"/>
    </source>
</evidence>
<dbReference type="SUPFAM" id="SSF48264">
    <property type="entry name" value="Cytochrome P450"/>
    <property type="match status" value="1"/>
</dbReference>
<name>A0A326U2V4_THEHA</name>
<keyword evidence="3" id="KW-1185">Reference proteome</keyword>
<comment type="similarity">
    <text evidence="1">Belongs to the cytochrome P450 family.</text>
</comment>
<evidence type="ECO:0000313" key="3">
    <source>
        <dbReference type="Proteomes" id="UP000248806"/>
    </source>
</evidence>
<dbReference type="InterPro" id="IPR036396">
    <property type="entry name" value="Cyt_P450_sf"/>
</dbReference>
<dbReference type="PRINTS" id="PR00359">
    <property type="entry name" value="BP450"/>
</dbReference>
<protein>
    <submittedName>
        <fullName evidence="2">Cytochrome P450</fullName>
    </submittedName>
</protein>
<dbReference type="GO" id="GO:0004497">
    <property type="term" value="F:monooxygenase activity"/>
    <property type="evidence" value="ECO:0007669"/>
    <property type="project" value="InterPro"/>
</dbReference>
<dbReference type="AlphaFoldDB" id="A0A326U2V4"/>
<dbReference type="GO" id="GO:0016705">
    <property type="term" value="F:oxidoreductase activity, acting on paired donors, with incorporation or reduction of molecular oxygen"/>
    <property type="evidence" value="ECO:0007669"/>
    <property type="project" value="InterPro"/>
</dbReference>
<organism evidence="2 3">
    <name type="scientific">Thermosporothrix hazakensis</name>
    <dbReference type="NCBI Taxonomy" id="644383"/>
    <lineage>
        <taxon>Bacteria</taxon>
        <taxon>Bacillati</taxon>
        <taxon>Chloroflexota</taxon>
        <taxon>Ktedonobacteria</taxon>
        <taxon>Ktedonobacterales</taxon>
        <taxon>Thermosporotrichaceae</taxon>
        <taxon>Thermosporothrix</taxon>
    </lineage>
</organism>
<dbReference type="Gene3D" id="1.10.630.10">
    <property type="entry name" value="Cytochrome P450"/>
    <property type="match status" value="1"/>
</dbReference>
<dbReference type="Pfam" id="PF00067">
    <property type="entry name" value="p450"/>
    <property type="match status" value="1"/>
</dbReference>
<dbReference type="GO" id="GO:0005506">
    <property type="term" value="F:iron ion binding"/>
    <property type="evidence" value="ECO:0007669"/>
    <property type="project" value="InterPro"/>
</dbReference>
<comment type="caution">
    <text evidence="2">The sequence shown here is derived from an EMBL/GenBank/DDBJ whole genome shotgun (WGS) entry which is preliminary data.</text>
</comment>
<dbReference type="InterPro" id="IPR002397">
    <property type="entry name" value="Cyt_P450_B"/>
</dbReference>
<dbReference type="GO" id="GO:0020037">
    <property type="term" value="F:heme binding"/>
    <property type="evidence" value="ECO:0007669"/>
    <property type="project" value="InterPro"/>
</dbReference>
<dbReference type="PANTHER" id="PTHR46696">
    <property type="entry name" value="P450, PUTATIVE (EUROFUNG)-RELATED"/>
    <property type="match status" value="1"/>
</dbReference>
<proteinExistence type="inferred from homology"/>
<dbReference type="Proteomes" id="UP000248806">
    <property type="component" value="Unassembled WGS sequence"/>
</dbReference>
<sequence>MLDILAANRDVSVFPHTHELNFDRVPNPMVTSGCGIHACVGQQIAHMELRVLRSTLLRRLAVSPEEVPWRLNDSATFGWFIFP</sequence>
<dbReference type="PANTHER" id="PTHR46696:SF6">
    <property type="entry name" value="P450, PUTATIVE (EUROFUNG)-RELATED"/>
    <property type="match status" value="1"/>
</dbReference>
<dbReference type="EMBL" id="QKUF01000016">
    <property type="protein sequence ID" value="PZW26102.1"/>
    <property type="molecule type" value="Genomic_DNA"/>
</dbReference>
<gene>
    <name evidence="2" type="ORF">EI42_04061</name>
</gene>
<reference evidence="2 3" key="1">
    <citation type="submission" date="2018-06" db="EMBL/GenBank/DDBJ databases">
        <title>Genomic Encyclopedia of Archaeal and Bacterial Type Strains, Phase II (KMG-II): from individual species to whole genera.</title>
        <authorList>
            <person name="Goeker M."/>
        </authorList>
    </citation>
    <scope>NUCLEOTIDE SEQUENCE [LARGE SCALE GENOMIC DNA]</scope>
    <source>
        <strain evidence="2 3">ATCC BAA-1881</strain>
    </source>
</reference>